<evidence type="ECO:0000256" key="4">
    <source>
        <dbReference type="ARBA" id="ARBA00022475"/>
    </source>
</evidence>
<keyword evidence="17" id="KW-1185">Reference proteome</keyword>
<evidence type="ECO:0000256" key="9">
    <source>
        <dbReference type="ARBA" id="ARBA00022777"/>
    </source>
</evidence>
<keyword evidence="5" id="KW-0597">Phosphoprotein</keyword>
<reference evidence="16 17" key="1">
    <citation type="submission" date="2017-08" db="EMBL/GenBank/DDBJ databases">
        <title>Substantial Increase in Enzyme Production by Combined Drug-Resistance Mutations in Paenibacillus agaridevorans.</title>
        <authorList>
            <person name="Tanaka Y."/>
            <person name="Funane K."/>
            <person name="Hosaka T."/>
            <person name="Shiwa Y."/>
            <person name="Fujita N."/>
            <person name="Miyazaki T."/>
            <person name="Yoshikawa H."/>
            <person name="Murakami K."/>
            <person name="Kasahara K."/>
            <person name="Inaoka T."/>
            <person name="Hiraga Y."/>
            <person name="Ochi K."/>
        </authorList>
    </citation>
    <scope>NUCLEOTIDE SEQUENCE [LARGE SCALE GENOMIC DNA]</scope>
    <source>
        <strain evidence="16 17">T-3040</strain>
    </source>
</reference>
<dbReference type="EC" id="2.7.13.3" evidence="3"/>
<organism evidence="16 17">
    <name type="scientific">Paenibacillus agaridevorans</name>
    <dbReference type="NCBI Taxonomy" id="171404"/>
    <lineage>
        <taxon>Bacteria</taxon>
        <taxon>Bacillati</taxon>
        <taxon>Bacillota</taxon>
        <taxon>Bacilli</taxon>
        <taxon>Bacillales</taxon>
        <taxon>Paenibacillaceae</taxon>
        <taxon>Paenibacillus</taxon>
    </lineage>
</organism>
<evidence type="ECO:0000256" key="14">
    <source>
        <dbReference type="SAM" id="Phobius"/>
    </source>
</evidence>
<evidence type="ECO:0000256" key="2">
    <source>
        <dbReference type="ARBA" id="ARBA00004651"/>
    </source>
</evidence>
<dbReference type="AlphaFoldDB" id="A0A2R5EYM1"/>
<dbReference type="InterPro" id="IPR004358">
    <property type="entry name" value="Sig_transdc_His_kin-like_C"/>
</dbReference>
<keyword evidence="7 14" id="KW-0812">Transmembrane</keyword>
<evidence type="ECO:0000256" key="5">
    <source>
        <dbReference type="ARBA" id="ARBA00022553"/>
    </source>
</evidence>
<keyword evidence="9 16" id="KW-0418">Kinase</keyword>
<keyword evidence="6" id="KW-0808">Transferase</keyword>
<dbReference type="InterPro" id="IPR036890">
    <property type="entry name" value="HATPase_C_sf"/>
</dbReference>
<keyword evidence="13 14" id="KW-0472">Membrane</keyword>
<dbReference type="SUPFAM" id="SSF55874">
    <property type="entry name" value="ATPase domain of HSP90 chaperone/DNA topoisomerase II/histidine kinase"/>
    <property type="match status" value="1"/>
</dbReference>
<gene>
    <name evidence="16" type="ORF">PAT3040_06649</name>
</gene>
<evidence type="ECO:0000256" key="13">
    <source>
        <dbReference type="ARBA" id="ARBA00023136"/>
    </source>
</evidence>
<evidence type="ECO:0000256" key="7">
    <source>
        <dbReference type="ARBA" id="ARBA00022692"/>
    </source>
</evidence>
<dbReference type="Gene3D" id="3.30.565.10">
    <property type="entry name" value="Histidine kinase-like ATPase, C-terminal domain"/>
    <property type="match status" value="1"/>
</dbReference>
<protein>
    <recommendedName>
        <fullName evidence="3">histidine kinase</fullName>
        <ecNumber evidence="3">2.7.13.3</ecNumber>
    </recommendedName>
</protein>
<dbReference type="GO" id="GO:0004721">
    <property type="term" value="F:phosphoprotein phosphatase activity"/>
    <property type="evidence" value="ECO:0007669"/>
    <property type="project" value="TreeGrafter"/>
</dbReference>
<sequence length="338" mass="39092">MKLKSVWKFIRYQRSYIIMCFACYSLAMAVSYADPGFNYKWDTYLYGLGLLALLITAFFAYRYVRETRSIALLREEEGEPMTLEGEACQDELHRMETEHIRKLNEVNERGLESYRFMVSWFHEIKTPIAVLRLIQQTDPRAADMDEELSRIEHYVDQALYHAKLDSFYQDYDIVSCDLEQLVKNMVKQHAKTFIAKKIKLALQIESAAVQSDPKWLSFVLQQLITNSLKYTDTGGVMSVTASETASEIRLTVRDNGAGIDPKDLPRIFNRGFTGENGRVYGKSTGMGLYLAQELCAKLGHYLTCQSEKGSYTEMTIHFPRNHDPYLDAMRIQEKSREH</sequence>
<dbReference type="InterPro" id="IPR050351">
    <property type="entry name" value="BphY/WalK/GraS-like"/>
</dbReference>
<dbReference type="PRINTS" id="PR00344">
    <property type="entry name" value="BCTRLSENSOR"/>
</dbReference>
<dbReference type="InterPro" id="IPR005467">
    <property type="entry name" value="His_kinase_dom"/>
</dbReference>
<dbReference type="GO" id="GO:0005524">
    <property type="term" value="F:ATP binding"/>
    <property type="evidence" value="ECO:0007669"/>
    <property type="project" value="UniProtKB-KW"/>
</dbReference>
<dbReference type="CDD" id="cd00082">
    <property type="entry name" value="HisKA"/>
    <property type="match status" value="1"/>
</dbReference>
<comment type="subcellular location">
    <subcellularLocation>
        <location evidence="2">Cell membrane</location>
        <topology evidence="2">Multi-pass membrane protein</topology>
    </subcellularLocation>
</comment>
<proteinExistence type="predicted"/>
<dbReference type="PANTHER" id="PTHR45453">
    <property type="entry name" value="PHOSPHATE REGULON SENSOR PROTEIN PHOR"/>
    <property type="match status" value="1"/>
</dbReference>
<dbReference type="Pfam" id="PF02518">
    <property type="entry name" value="HATPase_c"/>
    <property type="match status" value="1"/>
</dbReference>
<evidence type="ECO:0000256" key="12">
    <source>
        <dbReference type="ARBA" id="ARBA00023012"/>
    </source>
</evidence>
<keyword evidence="8" id="KW-0547">Nucleotide-binding</keyword>
<dbReference type="RefSeq" id="WP_108996018.1">
    <property type="nucleotide sequence ID" value="NZ_BDQX01000430.1"/>
</dbReference>
<evidence type="ECO:0000256" key="8">
    <source>
        <dbReference type="ARBA" id="ARBA00022741"/>
    </source>
</evidence>
<keyword evidence="11 14" id="KW-1133">Transmembrane helix</keyword>
<feature type="transmembrane region" description="Helical" evidence="14">
    <location>
        <begin position="43"/>
        <end position="64"/>
    </location>
</feature>
<evidence type="ECO:0000256" key="10">
    <source>
        <dbReference type="ARBA" id="ARBA00022840"/>
    </source>
</evidence>
<evidence type="ECO:0000256" key="1">
    <source>
        <dbReference type="ARBA" id="ARBA00000085"/>
    </source>
</evidence>
<comment type="caution">
    <text evidence="16">The sequence shown here is derived from an EMBL/GenBank/DDBJ whole genome shotgun (WGS) entry which is preliminary data.</text>
</comment>
<name>A0A2R5EYM1_9BACL</name>
<keyword evidence="12" id="KW-0902">Two-component regulatory system</keyword>
<evidence type="ECO:0000256" key="3">
    <source>
        <dbReference type="ARBA" id="ARBA00012438"/>
    </source>
</evidence>
<dbReference type="GO" id="GO:0005886">
    <property type="term" value="C:plasma membrane"/>
    <property type="evidence" value="ECO:0007669"/>
    <property type="project" value="UniProtKB-SubCell"/>
</dbReference>
<dbReference type="SMART" id="SM00387">
    <property type="entry name" value="HATPase_c"/>
    <property type="match status" value="1"/>
</dbReference>
<dbReference type="GO" id="GO:0000155">
    <property type="term" value="F:phosphorelay sensor kinase activity"/>
    <property type="evidence" value="ECO:0007669"/>
    <property type="project" value="InterPro"/>
</dbReference>
<keyword evidence="4" id="KW-1003">Cell membrane</keyword>
<evidence type="ECO:0000313" key="16">
    <source>
        <dbReference type="EMBL" id="GBG11802.1"/>
    </source>
</evidence>
<feature type="domain" description="Histidine kinase" evidence="15">
    <location>
        <begin position="119"/>
        <end position="322"/>
    </location>
</feature>
<dbReference type="GO" id="GO:0016036">
    <property type="term" value="P:cellular response to phosphate starvation"/>
    <property type="evidence" value="ECO:0007669"/>
    <property type="project" value="TreeGrafter"/>
</dbReference>
<evidence type="ECO:0000256" key="11">
    <source>
        <dbReference type="ARBA" id="ARBA00022989"/>
    </source>
</evidence>
<evidence type="ECO:0000256" key="6">
    <source>
        <dbReference type="ARBA" id="ARBA00022679"/>
    </source>
</evidence>
<dbReference type="InterPro" id="IPR003594">
    <property type="entry name" value="HATPase_dom"/>
</dbReference>
<evidence type="ECO:0000259" key="15">
    <source>
        <dbReference type="PROSITE" id="PS50109"/>
    </source>
</evidence>
<evidence type="ECO:0000313" key="17">
    <source>
        <dbReference type="Proteomes" id="UP000245202"/>
    </source>
</evidence>
<keyword evidence="10" id="KW-0067">ATP-binding</keyword>
<dbReference type="InterPro" id="IPR003661">
    <property type="entry name" value="HisK_dim/P_dom"/>
</dbReference>
<accession>A0A2R5EYM1</accession>
<dbReference type="PANTHER" id="PTHR45453:SF2">
    <property type="entry name" value="HISTIDINE KINASE"/>
    <property type="match status" value="1"/>
</dbReference>
<dbReference type="Proteomes" id="UP000245202">
    <property type="component" value="Unassembled WGS sequence"/>
</dbReference>
<dbReference type="PROSITE" id="PS50109">
    <property type="entry name" value="HIS_KIN"/>
    <property type="match status" value="1"/>
</dbReference>
<comment type="catalytic activity">
    <reaction evidence="1">
        <text>ATP + protein L-histidine = ADP + protein N-phospho-L-histidine.</text>
        <dbReference type="EC" id="2.7.13.3"/>
    </reaction>
</comment>
<dbReference type="EMBL" id="BDQX01000430">
    <property type="protein sequence ID" value="GBG11802.1"/>
    <property type="molecule type" value="Genomic_DNA"/>
</dbReference>